<feature type="compositionally biased region" description="Basic and acidic residues" evidence="1">
    <location>
        <begin position="142"/>
        <end position="152"/>
    </location>
</feature>
<dbReference type="Pfam" id="PF14636">
    <property type="entry name" value="FNIP_N"/>
    <property type="match status" value="1"/>
</dbReference>
<feature type="compositionally biased region" description="Polar residues" evidence="1">
    <location>
        <begin position="627"/>
        <end position="649"/>
    </location>
</feature>
<feature type="compositionally biased region" description="Low complexity" evidence="1">
    <location>
        <begin position="943"/>
        <end position="958"/>
    </location>
</feature>
<sequence length="1204" mass="130794">MFLQSSVSGLRQLFSTAPSPHTPRGQRQLESVTEEAHTYDLLYPEGEALRQGQHYAYPLRQGDPSTAAAVASSSDDRGGLDIQSPRDVRIIIAQDANALSSQPRVLYDSHPPPPIPQARNATFPEASKNGPRKGGSFTGGERSNDNVKESHTAPHTRQSSFSQTAQSIFTSPTSPLSPVSELGSLFSNAGRRNHTQRPATSDGETAQSKIARKVREETDALLDCMFGATGFPSISSTKLHVGPPKALDAGSDKNTNLAARDVSFSGAFPKRRTPLTRSTTAADLQSLSTTAESRDADLQPPRPTSSSILITRLFSIDPKESAHYTQGPDEPAKSVRGQPRHESDHVAAHRRTKAKQLKTPTYAVAVLLQMPMHRQRPPTPSMQYLSPQRSSPMGFAAINTHSWPRDGAQANGIAFDSNRDIEYVIAHWTILIRALSSLEIVARCKISDALVRQELPYLEMLLTEKSKASEPGPGIKPSMLKPPTQRTLQLPAGALQQCSIVQNFTDLIGKRIALALKTRRVVAGQPRWGIWREEGRLVGACVGGRDQNFFLFNLLTAFLGSHTEWLESLGPSRYRRRHAKHSNEVNGEVSAIQHRTVIVSQDKMTARRLIFLLSAFLPGIHRRLTADGQNQSNQSDASWSNAGYSQSPPSGVLMQRRQSLRRTMNRRNGENPPAVSATSHARSVSFSGSDVTPGDDAVAEGLSIQHRSRRTSDARSIRSALPISSNASATRKSSTTTTATVTPEAVIDPTVIPATHFSSYSTDPRIGTTAEPRPESSGTFASLSLQRTLSRSESNEHGNTSSDSQSGSRWGSVISGFWSGRRASSTEDSDLLASSQEGLGISGVPNELHSQDSMSKLAQMVEEIDTNGKAQRPLESNTATPPSPASARRLYFTSGIVDKASPPKNIPEKRSLDRFPLKLSIDQDDGVVDVDLPPNFPYSSSFPSIMSSPSGAPTAASSFNDRQSLHGRTSAHDSSHRGAESAVDVAGWLRRYHQDFALQAVRPYDTLKEDVKRSMRTEPTPAIATPPMSEAGDAANEWTEICTTLIADTTNFTVTRLCLRRKNATSPHHQANALLESSTTGDASEEEIVEEPIMDMDPTLIDAVERVLAQSGQSSRAASRPPSPSRHTPNEDNPGLEIHRSECKKMVLGALEQVAKSVSAELSSRSRVEKNVGGSHRGRENLPADSTLREGVRKWLNEVGREGA</sequence>
<feature type="region of interest" description="Disordered" evidence="1">
    <location>
        <begin position="1158"/>
        <end position="1186"/>
    </location>
</feature>
<dbReference type="AlphaFoldDB" id="A0A8H6KYY2"/>
<feature type="compositionally biased region" description="Polar residues" evidence="1">
    <location>
        <begin position="196"/>
        <end position="208"/>
    </location>
</feature>
<evidence type="ECO:0000313" key="4">
    <source>
        <dbReference type="Proteomes" id="UP000593566"/>
    </source>
</evidence>
<feature type="region of interest" description="Disordered" evidence="1">
    <location>
        <begin position="627"/>
        <end position="810"/>
    </location>
</feature>
<feature type="compositionally biased region" description="Low complexity" evidence="1">
    <location>
        <begin position="801"/>
        <end position="810"/>
    </location>
</feature>
<feature type="region of interest" description="Disordered" evidence="1">
    <location>
        <begin position="268"/>
        <end position="308"/>
    </location>
</feature>
<feature type="region of interest" description="Disordered" evidence="1">
    <location>
        <begin position="828"/>
        <end position="852"/>
    </location>
</feature>
<proteinExistence type="predicted"/>
<feature type="compositionally biased region" description="Basic and acidic residues" evidence="1">
    <location>
        <begin position="1177"/>
        <end position="1186"/>
    </location>
</feature>
<dbReference type="GO" id="GO:0005737">
    <property type="term" value="C:cytoplasm"/>
    <property type="evidence" value="ECO:0007669"/>
    <property type="project" value="TreeGrafter"/>
</dbReference>
<feature type="compositionally biased region" description="Low complexity" evidence="1">
    <location>
        <begin position="724"/>
        <end position="742"/>
    </location>
</feature>
<evidence type="ECO:0000256" key="1">
    <source>
        <dbReference type="SAM" id="MobiDB-lite"/>
    </source>
</evidence>
<evidence type="ECO:0000313" key="3">
    <source>
        <dbReference type="EMBL" id="KAF6229410.1"/>
    </source>
</evidence>
<dbReference type="PANTHER" id="PTHR21634:SF9">
    <property type="entry name" value="RE13835P"/>
    <property type="match status" value="1"/>
</dbReference>
<comment type="caution">
    <text evidence="3">The sequence shown here is derived from an EMBL/GenBank/DDBJ whole genome shotgun (WGS) entry which is preliminary data.</text>
</comment>
<dbReference type="Proteomes" id="UP000593566">
    <property type="component" value="Unassembled WGS sequence"/>
</dbReference>
<evidence type="ECO:0000259" key="2">
    <source>
        <dbReference type="Pfam" id="PF14636"/>
    </source>
</evidence>
<feature type="region of interest" description="Disordered" evidence="1">
    <location>
        <begin position="102"/>
        <end position="184"/>
    </location>
</feature>
<dbReference type="GO" id="GO:0042030">
    <property type="term" value="F:ATPase inhibitor activity"/>
    <property type="evidence" value="ECO:0007669"/>
    <property type="project" value="TreeGrafter"/>
</dbReference>
<feature type="region of interest" description="Disordered" evidence="1">
    <location>
        <begin position="1065"/>
        <end position="1085"/>
    </location>
</feature>
<feature type="domain" description="Folliculin-interacting protein N-terminal" evidence="2">
    <location>
        <begin position="87"/>
        <end position="242"/>
    </location>
</feature>
<name>A0A8H6KYY2_9LECA</name>
<keyword evidence="4" id="KW-1185">Reference proteome</keyword>
<feature type="compositionally biased region" description="Polar residues" evidence="1">
    <location>
        <begin position="776"/>
        <end position="800"/>
    </location>
</feature>
<reference evidence="3 4" key="1">
    <citation type="journal article" date="2020" name="Genomics">
        <title>Complete, high-quality genomes from long-read metagenomic sequencing of two wolf lichen thalli reveals enigmatic genome architecture.</title>
        <authorList>
            <person name="McKenzie S.K."/>
            <person name="Walston R.F."/>
            <person name="Allen J.L."/>
        </authorList>
    </citation>
    <scope>NUCLEOTIDE SEQUENCE [LARGE SCALE GENOMIC DNA]</scope>
    <source>
        <strain evidence="3">WasteWater1</strain>
    </source>
</reference>
<dbReference type="RefSeq" id="XP_037157052.1">
    <property type="nucleotide sequence ID" value="XM_037298417.1"/>
</dbReference>
<feature type="compositionally biased region" description="Polar residues" evidence="1">
    <location>
        <begin position="275"/>
        <end position="291"/>
    </location>
</feature>
<dbReference type="GeneID" id="59335925"/>
<feature type="compositionally biased region" description="Polar residues" evidence="1">
    <location>
        <begin position="153"/>
        <end position="177"/>
    </location>
</feature>
<dbReference type="InterPro" id="IPR028084">
    <property type="entry name" value="FNIP_N_dom"/>
</dbReference>
<accession>A0A8H6KYY2</accession>
<feature type="region of interest" description="Disordered" evidence="1">
    <location>
        <begin position="867"/>
        <end position="886"/>
    </location>
</feature>
<gene>
    <name evidence="3" type="ORF">HO133_007526</name>
</gene>
<feature type="compositionally biased region" description="Low complexity" evidence="1">
    <location>
        <begin position="1109"/>
        <end position="1120"/>
    </location>
</feature>
<organism evidence="3 4">
    <name type="scientific">Letharia lupina</name>
    <dbReference type="NCBI Taxonomy" id="560253"/>
    <lineage>
        <taxon>Eukaryota</taxon>
        <taxon>Fungi</taxon>
        <taxon>Dikarya</taxon>
        <taxon>Ascomycota</taxon>
        <taxon>Pezizomycotina</taxon>
        <taxon>Lecanoromycetes</taxon>
        <taxon>OSLEUM clade</taxon>
        <taxon>Lecanoromycetidae</taxon>
        <taxon>Lecanorales</taxon>
        <taxon>Lecanorineae</taxon>
        <taxon>Parmeliaceae</taxon>
        <taxon>Letharia</taxon>
    </lineage>
</organism>
<feature type="region of interest" description="Disordered" evidence="1">
    <location>
        <begin position="320"/>
        <end position="354"/>
    </location>
</feature>
<dbReference type="EMBL" id="JACCJB010000003">
    <property type="protein sequence ID" value="KAF6229410.1"/>
    <property type="molecule type" value="Genomic_DNA"/>
</dbReference>
<feature type="compositionally biased region" description="Basic and acidic residues" evidence="1">
    <location>
        <begin position="970"/>
        <end position="979"/>
    </location>
</feature>
<feature type="compositionally biased region" description="Polar residues" evidence="1">
    <location>
        <begin position="1065"/>
        <end position="1082"/>
    </location>
</feature>
<dbReference type="PANTHER" id="PTHR21634">
    <property type="entry name" value="RE13835P"/>
    <property type="match status" value="1"/>
</dbReference>
<feature type="region of interest" description="Disordered" evidence="1">
    <location>
        <begin position="1109"/>
        <end position="1137"/>
    </location>
</feature>
<dbReference type="GO" id="GO:0051087">
    <property type="term" value="F:protein-folding chaperone binding"/>
    <property type="evidence" value="ECO:0007669"/>
    <property type="project" value="TreeGrafter"/>
</dbReference>
<feature type="region of interest" description="Disordered" evidence="1">
    <location>
        <begin position="189"/>
        <end position="208"/>
    </location>
</feature>
<feature type="region of interest" description="Disordered" evidence="1">
    <location>
        <begin position="943"/>
        <end position="979"/>
    </location>
</feature>
<protein>
    <recommendedName>
        <fullName evidence="2">Folliculin-interacting protein N-terminal domain-containing protein</fullName>
    </recommendedName>
</protein>
<feature type="compositionally biased region" description="Polar residues" evidence="1">
    <location>
        <begin position="676"/>
        <end position="690"/>
    </location>
</feature>